<sequence length="212" mass="23004">MYKIDGDGLPNAACETFDELVLRWMDTVQGLCKEDRLRVLRRTHESLVGRTDSDKTRAVVKAGAALRAAEALTDPRMLRQIAVSISKGCTAAATEGYLAPCCMLTMRIGSCVVQRLTSVGEISSALAAQNMAASKQWGIVSESQAWVLDCGERTCLCVWTVFATEGGVGRVTFHDEHLFDACARVTLIERTLLVDCIAADDEVQTVLPLCTS</sequence>
<dbReference type="EMBL" id="CZPT02001249">
    <property type="protein sequence ID" value="SCU69543.1"/>
    <property type="molecule type" value="Genomic_DNA"/>
</dbReference>
<proteinExistence type="predicted"/>
<dbReference type="AlphaFoldDB" id="A0A1G4IBJ5"/>
<protein>
    <submittedName>
        <fullName evidence="1">Uncharacterized protein</fullName>
    </submittedName>
</protein>
<gene>
    <name evidence="1" type="ORF">TEOVI_000110900</name>
</gene>
<dbReference type="Proteomes" id="UP000195570">
    <property type="component" value="Unassembled WGS sequence"/>
</dbReference>
<name>A0A1G4IBJ5_TRYEQ</name>
<accession>A0A1G4IBJ5</accession>
<dbReference type="RefSeq" id="XP_067080494.1">
    <property type="nucleotide sequence ID" value="XM_067224393.1"/>
</dbReference>
<dbReference type="GeneID" id="92375049"/>
<evidence type="ECO:0000313" key="1">
    <source>
        <dbReference type="EMBL" id="SCU69543.1"/>
    </source>
</evidence>
<reference evidence="1" key="1">
    <citation type="submission" date="2016-09" db="EMBL/GenBank/DDBJ databases">
        <authorList>
            <person name="Hebert L."/>
            <person name="Moumen B."/>
        </authorList>
    </citation>
    <scope>NUCLEOTIDE SEQUENCE [LARGE SCALE GENOMIC DNA]</scope>
    <source>
        <strain evidence="1">OVI</strain>
    </source>
</reference>
<comment type="caution">
    <text evidence="1">The sequence shown here is derived from an EMBL/GenBank/DDBJ whole genome shotgun (WGS) entry which is preliminary data.</text>
</comment>
<organism evidence="1 2">
    <name type="scientific">Trypanosoma equiperdum</name>
    <dbReference type="NCBI Taxonomy" id="5694"/>
    <lineage>
        <taxon>Eukaryota</taxon>
        <taxon>Discoba</taxon>
        <taxon>Euglenozoa</taxon>
        <taxon>Kinetoplastea</taxon>
        <taxon>Metakinetoplastina</taxon>
        <taxon>Trypanosomatida</taxon>
        <taxon>Trypanosomatidae</taxon>
        <taxon>Trypanosoma</taxon>
    </lineage>
</organism>
<dbReference type="VEuPathDB" id="TriTrypDB:TEOVI_000110900"/>
<evidence type="ECO:0000313" key="2">
    <source>
        <dbReference type="Proteomes" id="UP000195570"/>
    </source>
</evidence>
<keyword evidence="2" id="KW-1185">Reference proteome</keyword>